<dbReference type="SUPFAM" id="SSF56784">
    <property type="entry name" value="HAD-like"/>
    <property type="match status" value="1"/>
</dbReference>
<evidence type="ECO:0000256" key="2">
    <source>
        <dbReference type="ARBA" id="ARBA00022723"/>
    </source>
</evidence>
<organism evidence="7">
    <name type="scientific">Soboliphyme baturini</name>
    <dbReference type="NCBI Taxonomy" id="241478"/>
    <lineage>
        <taxon>Eukaryota</taxon>
        <taxon>Metazoa</taxon>
        <taxon>Ecdysozoa</taxon>
        <taxon>Nematoda</taxon>
        <taxon>Enoplea</taxon>
        <taxon>Dorylaimia</taxon>
        <taxon>Dioctophymatida</taxon>
        <taxon>Dioctophymatoidea</taxon>
        <taxon>Soboliphymatidae</taxon>
        <taxon>Soboliphyme</taxon>
    </lineage>
</organism>
<evidence type="ECO:0000313" key="5">
    <source>
        <dbReference type="EMBL" id="VDP15776.1"/>
    </source>
</evidence>
<protein>
    <submittedName>
        <fullName evidence="7">Cytosolic purine 5'-nucleotidase</fullName>
    </submittedName>
</protein>
<dbReference type="Gene3D" id="3.40.50.1000">
    <property type="entry name" value="HAD superfamily/HAD-like"/>
    <property type="match status" value="1"/>
</dbReference>
<dbReference type="PANTHER" id="PTHR12103:SF15">
    <property type="entry name" value="CYTOSOLIC PURINE 5'-NUCLEOTIDASE"/>
    <property type="match status" value="1"/>
</dbReference>
<dbReference type="InterPro" id="IPR008380">
    <property type="entry name" value="HAD-SF_hydro_IG_5-nucl"/>
</dbReference>
<evidence type="ECO:0000256" key="4">
    <source>
        <dbReference type="ARBA" id="ARBA00022842"/>
    </source>
</evidence>
<dbReference type="WBParaSite" id="SBAD_0000850301-mRNA-1">
    <property type="protein sequence ID" value="SBAD_0000850301-mRNA-1"/>
    <property type="gene ID" value="SBAD_0000850301"/>
</dbReference>
<dbReference type="GO" id="GO:0008253">
    <property type="term" value="F:5'-nucleotidase activity"/>
    <property type="evidence" value="ECO:0007669"/>
    <property type="project" value="TreeGrafter"/>
</dbReference>
<dbReference type="PANTHER" id="PTHR12103">
    <property type="entry name" value="5'-NUCLEOTIDASE DOMAIN-CONTAINING"/>
    <property type="match status" value="1"/>
</dbReference>
<evidence type="ECO:0000313" key="7">
    <source>
        <dbReference type="WBParaSite" id="SBAD_0000850301-mRNA-1"/>
    </source>
</evidence>
<keyword evidence="2" id="KW-0479">Metal-binding</keyword>
<keyword evidence="4" id="KW-0460">Magnesium</keyword>
<evidence type="ECO:0000256" key="3">
    <source>
        <dbReference type="ARBA" id="ARBA00022801"/>
    </source>
</evidence>
<reference evidence="5 6" key="2">
    <citation type="submission" date="2018-11" db="EMBL/GenBank/DDBJ databases">
        <authorList>
            <consortium name="Pathogen Informatics"/>
        </authorList>
    </citation>
    <scope>NUCLEOTIDE SEQUENCE [LARGE SCALE GENOMIC DNA]</scope>
</reference>
<dbReference type="Pfam" id="PF05761">
    <property type="entry name" value="5_nucleotid"/>
    <property type="match status" value="2"/>
</dbReference>
<dbReference type="GO" id="GO:0046872">
    <property type="term" value="F:metal ion binding"/>
    <property type="evidence" value="ECO:0007669"/>
    <property type="project" value="UniProtKB-KW"/>
</dbReference>
<gene>
    <name evidence="5" type="ORF">SBAD_LOCUS8196</name>
</gene>
<dbReference type="EMBL" id="UZAM01011356">
    <property type="protein sequence ID" value="VDP15776.1"/>
    <property type="molecule type" value="Genomic_DNA"/>
</dbReference>
<comment type="similarity">
    <text evidence="1">Belongs to the 5'(3')-deoxyribonucleotidase family.</text>
</comment>
<evidence type="ECO:0000256" key="1">
    <source>
        <dbReference type="ARBA" id="ARBA00009589"/>
    </source>
</evidence>
<dbReference type="AlphaFoldDB" id="A0A183IX49"/>
<keyword evidence="6" id="KW-1185">Reference proteome</keyword>
<name>A0A183IX49_9BILA</name>
<dbReference type="Proteomes" id="UP000270296">
    <property type="component" value="Unassembled WGS sequence"/>
</dbReference>
<dbReference type="InterPro" id="IPR036412">
    <property type="entry name" value="HAD-like_sf"/>
</dbReference>
<proteinExistence type="inferred from homology"/>
<dbReference type="InterPro" id="IPR023214">
    <property type="entry name" value="HAD_sf"/>
</dbReference>
<reference evidence="7" key="1">
    <citation type="submission" date="2016-06" db="UniProtKB">
        <authorList>
            <consortium name="WormBaseParasite"/>
        </authorList>
    </citation>
    <scope>IDENTIFICATION</scope>
</reference>
<sequence length="298" mass="34051">MRDFRRTHLSRNFGKIMQYLLDNGNRTWRSYFDFVVVDAKKPLWFAEGTVFRQVDTTGSLKIGIHTGPLHEDQVYAGGSCEVFSKLVGARGRDVIYIGDHIFGDVLRSKKGRGWRTFLVVPELTHELLVWTDRRKLFQRLQALDFIVSLDLANRHVTHEMDMSYGILGSLFRSGSRLTFFASQVERYADVYASSCCNLLYYPFSYFFRAPQMLVIGLFVFDFALADLSNQTGYDRHTNPRVQNNSNIVAIIIAQFFLYIFRTDSRSSSQASLKRFSCTRAEGSVSMLDAIDISSIGAS</sequence>
<evidence type="ECO:0000313" key="6">
    <source>
        <dbReference type="Proteomes" id="UP000270296"/>
    </source>
</evidence>
<accession>A0A183IX49</accession>
<keyword evidence="3" id="KW-0378">Hydrolase</keyword>
<dbReference type="OrthoDB" id="5800749at2759"/>